<dbReference type="Proteomes" id="UP000199435">
    <property type="component" value="Unassembled WGS sequence"/>
</dbReference>
<keyword evidence="3" id="KW-1185">Reference proteome</keyword>
<dbReference type="EMBL" id="FMAH01000082">
    <property type="protein sequence ID" value="SCB50006.1"/>
    <property type="molecule type" value="Genomic_DNA"/>
</dbReference>
<feature type="region of interest" description="Disordered" evidence="1">
    <location>
        <begin position="23"/>
        <end position="46"/>
    </location>
</feature>
<dbReference type="InterPro" id="IPR021327">
    <property type="entry name" value="DUF2934"/>
</dbReference>
<feature type="compositionally biased region" description="Acidic residues" evidence="1">
    <location>
        <begin position="35"/>
        <end position="45"/>
    </location>
</feature>
<reference evidence="3" key="1">
    <citation type="submission" date="2016-08" db="EMBL/GenBank/DDBJ databases">
        <authorList>
            <person name="Varghese N."/>
            <person name="Submissions Spin"/>
        </authorList>
    </citation>
    <scope>NUCLEOTIDE SEQUENCE [LARGE SCALE GENOMIC DNA]</scope>
    <source>
        <strain evidence="3">HAMBI 2971</strain>
    </source>
</reference>
<dbReference type="Pfam" id="PF11154">
    <property type="entry name" value="DUF2934"/>
    <property type="match status" value="1"/>
</dbReference>
<sequence length="92" mass="10533">MAADKHEQIRRRTYEIWEEEGRAEGAAMRHRLQASDEDELEEDNEHETLKDLMNEDDSDDEAMLLPPAKAEILAGRHLSSRRFVAASDLLGV</sequence>
<protein>
    <recommendedName>
        <fullName evidence="4">DUF2934 domain-containing protein</fullName>
    </recommendedName>
</protein>
<evidence type="ECO:0008006" key="4">
    <source>
        <dbReference type="Google" id="ProtNLM"/>
    </source>
</evidence>
<evidence type="ECO:0000313" key="3">
    <source>
        <dbReference type="Proteomes" id="UP000199435"/>
    </source>
</evidence>
<name>A0A1C3XD20_9HYPH</name>
<proteinExistence type="predicted"/>
<evidence type="ECO:0000256" key="1">
    <source>
        <dbReference type="SAM" id="MobiDB-lite"/>
    </source>
</evidence>
<organism evidence="2 3">
    <name type="scientific">Rhizobium miluonense</name>
    <dbReference type="NCBI Taxonomy" id="411945"/>
    <lineage>
        <taxon>Bacteria</taxon>
        <taxon>Pseudomonadati</taxon>
        <taxon>Pseudomonadota</taxon>
        <taxon>Alphaproteobacteria</taxon>
        <taxon>Hyphomicrobiales</taxon>
        <taxon>Rhizobiaceae</taxon>
        <taxon>Rhizobium/Agrobacterium group</taxon>
        <taxon>Rhizobium</taxon>
    </lineage>
</organism>
<evidence type="ECO:0000313" key="2">
    <source>
        <dbReference type="EMBL" id="SCB50006.1"/>
    </source>
</evidence>
<gene>
    <name evidence="2" type="ORF">GA0061102_10824</name>
</gene>
<dbReference type="AlphaFoldDB" id="A0A1C3XD20"/>
<accession>A0A1C3XD20</accession>